<keyword evidence="3" id="KW-1185">Reference proteome</keyword>
<evidence type="ECO:0000313" key="3">
    <source>
        <dbReference type="Proteomes" id="UP000218209"/>
    </source>
</evidence>
<feature type="compositionally biased region" description="Low complexity" evidence="1">
    <location>
        <begin position="1018"/>
        <end position="1030"/>
    </location>
</feature>
<feature type="region of interest" description="Disordered" evidence="1">
    <location>
        <begin position="1258"/>
        <end position="1310"/>
    </location>
</feature>
<reference evidence="2 3" key="1">
    <citation type="submission" date="2017-03" db="EMBL/GenBank/DDBJ databases">
        <title>WGS assembly of Porphyra umbilicalis.</title>
        <authorList>
            <person name="Brawley S.H."/>
            <person name="Blouin N.A."/>
            <person name="Ficko-Blean E."/>
            <person name="Wheeler G.L."/>
            <person name="Lohr M."/>
            <person name="Goodson H.V."/>
            <person name="Jenkins J.W."/>
            <person name="Blaby-Haas C.E."/>
            <person name="Helliwell K.E."/>
            <person name="Chan C."/>
            <person name="Marriage T."/>
            <person name="Bhattacharya D."/>
            <person name="Klein A.S."/>
            <person name="Badis Y."/>
            <person name="Brodie J."/>
            <person name="Cao Y."/>
            <person name="Collen J."/>
            <person name="Dittami S.M."/>
            <person name="Gachon C.M."/>
            <person name="Green B.R."/>
            <person name="Karpowicz S."/>
            <person name="Kim J.W."/>
            <person name="Kudahl U."/>
            <person name="Lin S."/>
            <person name="Michel G."/>
            <person name="Mittag M."/>
            <person name="Olson B.J."/>
            <person name="Pangilinan J."/>
            <person name="Peng Y."/>
            <person name="Qiu H."/>
            <person name="Shu S."/>
            <person name="Singer J.T."/>
            <person name="Smith A.G."/>
            <person name="Sprecher B.N."/>
            <person name="Wagner V."/>
            <person name="Wang W."/>
            <person name="Wang Z.-Y."/>
            <person name="Yan J."/>
            <person name="Yarish C."/>
            <person name="Zoeuner-Riek S."/>
            <person name="Zhuang Y."/>
            <person name="Zou Y."/>
            <person name="Lindquist E.A."/>
            <person name="Grimwood J."/>
            <person name="Barry K."/>
            <person name="Rokhsar D.S."/>
            <person name="Schmutz J."/>
            <person name="Stiller J.W."/>
            <person name="Grossman A.R."/>
            <person name="Prochnik S.E."/>
        </authorList>
    </citation>
    <scope>NUCLEOTIDE SEQUENCE [LARGE SCALE GENOMIC DNA]</scope>
    <source>
        <strain evidence="2">4086291</strain>
    </source>
</reference>
<feature type="compositionally biased region" description="Polar residues" evidence="1">
    <location>
        <begin position="1002"/>
        <end position="1016"/>
    </location>
</feature>
<feature type="region of interest" description="Disordered" evidence="1">
    <location>
        <begin position="113"/>
        <end position="369"/>
    </location>
</feature>
<feature type="region of interest" description="Disordered" evidence="1">
    <location>
        <begin position="1130"/>
        <end position="1152"/>
    </location>
</feature>
<gene>
    <name evidence="2" type="ORF">BU14_0014s0027</name>
</gene>
<feature type="compositionally biased region" description="Basic and acidic residues" evidence="1">
    <location>
        <begin position="303"/>
        <end position="312"/>
    </location>
</feature>
<evidence type="ECO:0000313" key="2">
    <source>
        <dbReference type="EMBL" id="OSX81475.1"/>
    </source>
</evidence>
<feature type="compositionally biased region" description="Basic residues" evidence="1">
    <location>
        <begin position="1076"/>
        <end position="1087"/>
    </location>
</feature>
<protein>
    <submittedName>
        <fullName evidence="2">Uncharacterized protein</fullName>
    </submittedName>
</protein>
<dbReference type="Proteomes" id="UP000218209">
    <property type="component" value="Unassembled WGS sequence"/>
</dbReference>
<evidence type="ECO:0000256" key="1">
    <source>
        <dbReference type="SAM" id="MobiDB-lite"/>
    </source>
</evidence>
<organism evidence="2 3">
    <name type="scientific">Porphyra umbilicalis</name>
    <name type="common">Purple laver</name>
    <name type="synonym">Red alga</name>
    <dbReference type="NCBI Taxonomy" id="2786"/>
    <lineage>
        <taxon>Eukaryota</taxon>
        <taxon>Rhodophyta</taxon>
        <taxon>Bangiophyceae</taxon>
        <taxon>Bangiales</taxon>
        <taxon>Bangiaceae</taxon>
        <taxon>Porphyra</taxon>
    </lineage>
</organism>
<feature type="compositionally biased region" description="Polar residues" evidence="1">
    <location>
        <begin position="1286"/>
        <end position="1302"/>
    </location>
</feature>
<feature type="region of interest" description="Disordered" evidence="1">
    <location>
        <begin position="470"/>
        <end position="492"/>
    </location>
</feature>
<feature type="compositionally biased region" description="Basic and acidic residues" evidence="1">
    <location>
        <begin position="125"/>
        <end position="137"/>
    </location>
</feature>
<proteinExistence type="predicted"/>
<accession>A0A1X6PKX1</accession>
<sequence>MAVAVSTSAATKARHHRHTSKLKRWYSDCRAEQPQVGSLCVLSTPRARLRRDRDLCAADTPRPTRARHDHPIWRSTVYPAAVHTARAPAANVVRQPQSQRVVRCRAHVCAATPGRGCRQRKRNARKPDPQTPDDRSVGRRLGWPTTARAPLPPTQRRRASSAATTGRPPTPKRHSATVTPTGNEVAVADAGVLGRGHARPAAPDDRSVGRRLGRPTTARAPLPPTQRRRASSAATTGRPPTPKRHSATVTPTGNEVAVADAGVLGRGHARPAAPDDCSVGRRLGRPPTACASLPLTPPRHGLRGRETGDLQRSRRRASSAATTGWPPTPNGTRRSVGGPGGADASRGNGDGAMGARRATSRTKGGADKKPGWWRVLCPPRNEAPCGRHAGAGVELLFQFEAQFDGLTMCCPACRIGQAVSRSSMVDVRRDALLVLLVPTLVYSRGHGPPRLTAPSAPSLSLRESTCFGRANAPPRHQRAVTRSGFRPASATRSGGREGWLRLTVLAGRGAVPSAQAGVRPTDACGGMGDGRRRMPSLGPLRGADKAAMRITAPCRSSVHPFPCGHATSPTVPPASAFTSFCCLSPFQSLPPWSVLTATMTVRGKKITPVAAGHTAPPRTRRQTHHFSDPRPHQPLPAHATGRGRLVPSPSPPSFVDEAGPNGTVVEPGATASCARAPFTRAAARRLAAECVCDPVDAHGNDAASDMADGNKNVAVPAAAAEPTTALPIVTRSSTRGLTKVMPAAVNPARSSAVGKAPASRGKGKKVVLPAAAAALSAASPVFTRFSTRGLTKVMPAAVNPARSSAVGKARASRGKGKKVVLPAAAAALSVASPIFTRSLTRGLTKVVSDTVNLTRMNFVVNASVFRGKGKKEAVPAPAAALAVVSPTVPSSPPAKGKKVAVTVYPMRAGVAVEPTVPREKVKKAAVPAATAALAVVPPTVALSLTRDKGKQVAVAVHPTLTSPVGVLSLSRVKGNKVSLSAPARTTGPVTRSTARRGVAFSDGQSLGSSMARNGTPISRAGSGVSGVRGDSPPPRGPGPGGRTPKALRDLAGAAGANFMAQWTPSSPSPSPEELKRRRRASARRRRSDPRTRSGSPLVLLPQLSSDPGTWSPPPTRDTRRLAEYSRRLAVLPAENSSTDDEGAARVMRRRPVPAGTTEVLAADATAGVPATSDNQAPPPVGAMHPPLPPAVEERMAVVVAAHEVMRQKHAAIKMEMKQEPIVSGPAVTSAASTPVPCAAFPPVTTAAASVSAAATPPRSAVVVPPPKMEPTSSGDCAATADGTKGGQSCSASRPRSRLTQVTPREASPTHGETHGLCVCATVAPSLTTVRSTLSCTYIFKGCTPLSRALLPALGWSRDDGVGRRYRPGLLLPLDDRLLPSRFLEDGVWGTSSSVPSPFSVPVLS</sequence>
<feature type="region of interest" description="Disordered" evidence="1">
    <location>
        <begin position="980"/>
        <end position="1117"/>
    </location>
</feature>
<feature type="region of interest" description="Disordered" evidence="1">
    <location>
        <begin position="607"/>
        <end position="663"/>
    </location>
</feature>
<dbReference type="EMBL" id="KV918761">
    <property type="protein sequence ID" value="OSX81475.1"/>
    <property type="molecule type" value="Genomic_DNA"/>
</dbReference>
<name>A0A1X6PKX1_PORUM</name>